<dbReference type="Proteomes" id="UP000006462">
    <property type="component" value="Unassembled WGS sequence"/>
</dbReference>
<feature type="compositionally biased region" description="Basic and acidic residues" evidence="1">
    <location>
        <begin position="32"/>
        <end position="47"/>
    </location>
</feature>
<evidence type="ECO:0000313" key="3">
    <source>
        <dbReference type="Proteomes" id="UP000006462"/>
    </source>
</evidence>
<dbReference type="RefSeq" id="WP_009165768.1">
    <property type="nucleotide sequence ID" value="NZ_ADFP01000121.1"/>
</dbReference>
<keyword evidence="3" id="KW-1185">Reference proteome</keyword>
<evidence type="ECO:0000256" key="1">
    <source>
        <dbReference type="SAM" id="MobiDB-lite"/>
    </source>
</evidence>
<name>A0ABM9ZSD0_9BACT</name>
<feature type="compositionally biased region" description="Basic and acidic residues" evidence="1">
    <location>
        <begin position="59"/>
        <end position="71"/>
    </location>
</feature>
<organism evidence="2 3">
    <name type="scientific">Pyramidobacter piscolens W5455</name>
    <dbReference type="NCBI Taxonomy" id="352165"/>
    <lineage>
        <taxon>Bacteria</taxon>
        <taxon>Thermotogati</taxon>
        <taxon>Synergistota</taxon>
        <taxon>Synergistia</taxon>
        <taxon>Synergistales</taxon>
        <taxon>Dethiosulfovibrionaceae</taxon>
        <taxon>Pyramidobacter</taxon>
    </lineage>
</organism>
<dbReference type="EMBL" id="ADFP01000121">
    <property type="protein sequence ID" value="EFB89763.1"/>
    <property type="molecule type" value="Genomic_DNA"/>
</dbReference>
<evidence type="ECO:0000313" key="2">
    <source>
        <dbReference type="EMBL" id="EFB89763.1"/>
    </source>
</evidence>
<proteinExistence type="predicted"/>
<gene>
    <name evidence="2" type="ORF">HMPREF7215_2577</name>
</gene>
<reference evidence="2 3" key="1">
    <citation type="submission" date="2009-12" db="EMBL/GenBank/DDBJ databases">
        <authorList>
            <person name="Shrivastava S."/>
            <person name="Madupu R."/>
            <person name="Durkin A.S."/>
            <person name="Torralba M."/>
            <person name="Methe B."/>
            <person name="Sutton G.G."/>
            <person name="Strausberg R.L."/>
            <person name="Nelson K.E."/>
        </authorList>
    </citation>
    <scope>NUCLEOTIDE SEQUENCE [LARGE SCALE GENOMIC DNA]</scope>
    <source>
        <strain evidence="2 3">W5455</strain>
    </source>
</reference>
<protein>
    <submittedName>
        <fullName evidence="2">Uncharacterized protein</fullName>
    </submittedName>
</protein>
<feature type="region of interest" description="Disordered" evidence="1">
    <location>
        <begin position="32"/>
        <end position="71"/>
    </location>
</feature>
<accession>A0ABM9ZSD0</accession>
<sequence length="257" mass="28819">MATKIKANNINREERLNKIIRNNRERAYQTLKKEKERADAARKEYREHARRLAAKKAVQAREKEKPQEEHKIVQPVSVDRETGAVTASKTPRRLGLNEIEKRAVQKELEKRYGKQEQKFQTVRMQELNRGYRPQPQEPGEIRKGLSNRAALAASYRREHETLKRGVPLVAAGALAAGAGFAGAGAASAAKAAAIGKLKRASTAMSGRMGEQAQRVASRTHKSVEKLSKPKLAEVARRVRVDDKSGVMKRIFKKAIRN</sequence>
<feature type="region of interest" description="Disordered" evidence="1">
    <location>
        <begin position="205"/>
        <end position="228"/>
    </location>
</feature>
<comment type="caution">
    <text evidence="2">The sequence shown here is derived from an EMBL/GenBank/DDBJ whole genome shotgun (WGS) entry which is preliminary data.</text>
</comment>